<keyword evidence="7" id="KW-1185">Reference proteome</keyword>
<evidence type="ECO:0000259" key="5">
    <source>
        <dbReference type="PROSITE" id="PS51741"/>
    </source>
</evidence>
<dbReference type="InterPro" id="IPR001060">
    <property type="entry name" value="FCH_dom"/>
</dbReference>
<protein>
    <recommendedName>
        <fullName evidence="8">Rho-GAP domain-containing protein</fullName>
    </recommendedName>
</protein>
<dbReference type="Gene3D" id="1.20.1270.60">
    <property type="entry name" value="Arfaptin homology (AH) domain/BAR domain"/>
    <property type="match status" value="2"/>
</dbReference>
<feature type="compositionally biased region" description="Basic and acidic residues" evidence="3">
    <location>
        <begin position="210"/>
        <end position="253"/>
    </location>
</feature>
<evidence type="ECO:0000313" key="6">
    <source>
        <dbReference type="EMBL" id="KZT43087.1"/>
    </source>
</evidence>
<dbReference type="InterPro" id="IPR031160">
    <property type="entry name" value="F_BAR_dom"/>
</dbReference>
<reference evidence="6 7" key="1">
    <citation type="journal article" date="2016" name="Mol. Biol. Evol.">
        <title>Comparative Genomics of Early-Diverging Mushroom-Forming Fungi Provides Insights into the Origins of Lignocellulose Decay Capabilities.</title>
        <authorList>
            <person name="Nagy L.G."/>
            <person name="Riley R."/>
            <person name="Tritt A."/>
            <person name="Adam C."/>
            <person name="Daum C."/>
            <person name="Floudas D."/>
            <person name="Sun H."/>
            <person name="Yadav J.S."/>
            <person name="Pangilinan J."/>
            <person name="Larsson K.H."/>
            <person name="Matsuura K."/>
            <person name="Barry K."/>
            <person name="Labutti K."/>
            <person name="Kuo R."/>
            <person name="Ohm R.A."/>
            <person name="Bhattacharya S.S."/>
            <person name="Shirouzu T."/>
            <person name="Yoshinaga Y."/>
            <person name="Martin F.M."/>
            <person name="Grigoriev I.V."/>
            <person name="Hibbett D.S."/>
        </authorList>
    </citation>
    <scope>NUCLEOTIDE SEQUENCE [LARGE SCALE GENOMIC DNA]</scope>
    <source>
        <strain evidence="6 7">HHB10207 ss-3</strain>
    </source>
</reference>
<dbReference type="InterPro" id="IPR000198">
    <property type="entry name" value="RhoGAP_dom"/>
</dbReference>
<evidence type="ECO:0000256" key="2">
    <source>
        <dbReference type="SAM" id="Coils"/>
    </source>
</evidence>
<sequence length="1098" mass="121978">MPAVALPLSFNNSFWTQDYRRGLETIYDKLEQGLAEDDEVIEFMRARIVAERNIAGTLTNPGLTGPPGRGFGADDGASLLVAFRGLQQESIKQGEAHRAIANDLGNLVLEPFSTWSEAHKDRVLKSRDVVIEQWLRGYEQASGEVAKLKHHYFTKTRRADEAEDDAKFAPNVGLSDKYTTALRPSQSNNGQRRQASVSERITEKLNALRKKPEGEDILERSKSPDADDRRTHSPEPLEKETVKLDKGKGKEVVPPENPLPPVPPAKIEIRIPESPEPEEEPSPISISGLSFPPSAVIDLLARAREDLRLRPVRFPIIGEYQDCFTGEEFTIWLKESLQGLGGSFARAEDAARDLTETYGALRRVGELGNRFESTTDAWYQLRPKVLEPKRRDSFFATTEALSPTLAPAADSLLQRSRSILSTVQKAVASTTSSEPPHIRARAEAETAERTYQIAVRRLDRQRLGLEERIEETLRRLQSWEADRLRAVKSVLLQYQGTLANLPSSLQPPLERSSILIASYQPEQDLTALIERYRTGPFRPSPQVFESVEHEIDVVFGIDLRLWAGESGWGAILSHEGEKEKQAVPPVVSSLLSGIKEGYARLPDDDQRRKVWIYEVPLPAVHHLRETINSLPRDQPLTSEFMKAYDVPVLASTLKLWLLELNPSLGLWEGWDDFRRLYPNIGASTDVETADPQHIEALQHALVKLPKVHLNVLDALLLHWKELIDTTQTEESKEVFTTKLALSVARTILRPKLETEITIQDRHPTLFFIDLIKYYTELMPPVLARKKRESDRPMPVRKRTRPVDVRMSRSRLSQGGQDLRKAMEAQMTARGISPSHVGSLPSPPPIQQVLDPIPPVPPLPAVPAHEAAKPPPAETPKTVEEPPKAVEEPPKPVEEAPKPTVEVAPLESPKAPENEPPVFDDVATPRPNFKEPPPEEDVPRPLFAEPPPEPADDHFAPPAGMVISPPTPKAPEVSPPRQEHIPPVPSVAAARTPSPPEAVTTDTEERRSGFGLKRTGSNETSKVRGPRLARAPRAAPTSSTSTASAGRSSPAPGSKERPLSRTFANPDFTPRNKLVGRTAAGFFSRRTQASDAEDDVLGK</sequence>
<feature type="compositionally biased region" description="Pro residues" evidence="3">
    <location>
        <begin position="255"/>
        <end position="264"/>
    </location>
</feature>
<dbReference type="OrthoDB" id="2155291at2759"/>
<dbReference type="GO" id="GO:0005886">
    <property type="term" value="C:plasma membrane"/>
    <property type="evidence" value="ECO:0007669"/>
    <property type="project" value="TreeGrafter"/>
</dbReference>
<feature type="compositionally biased region" description="Basic and acidic residues" evidence="3">
    <location>
        <begin position="876"/>
        <end position="896"/>
    </location>
</feature>
<keyword evidence="1 2" id="KW-0175">Coiled coil</keyword>
<dbReference type="SMART" id="SM00055">
    <property type="entry name" value="FCH"/>
    <property type="match status" value="1"/>
</dbReference>
<evidence type="ECO:0000259" key="4">
    <source>
        <dbReference type="PROSITE" id="PS50238"/>
    </source>
</evidence>
<feature type="region of interest" description="Disordered" evidence="3">
    <location>
        <begin position="177"/>
        <end position="267"/>
    </location>
</feature>
<dbReference type="PROSITE" id="PS51741">
    <property type="entry name" value="F_BAR"/>
    <property type="match status" value="1"/>
</dbReference>
<feature type="compositionally biased region" description="Low complexity" evidence="3">
    <location>
        <begin position="1025"/>
        <end position="1052"/>
    </location>
</feature>
<dbReference type="GO" id="GO:0000935">
    <property type="term" value="C:division septum"/>
    <property type="evidence" value="ECO:0007669"/>
    <property type="project" value="TreeGrafter"/>
</dbReference>
<feature type="compositionally biased region" description="Basic and acidic residues" evidence="3">
    <location>
        <begin position="927"/>
        <end position="938"/>
    </location>
</feature>
<dbReference type="SUPFAM" id="SSF103657">
    <property type="entry name" value="BAR/IMD domain-like"/>
    <property type="match status" value="1"/>
</dbReference>
<gene>
    <name evidence="6" type="ORF">SISSUDRAFT_737609</name>
</gene>
<evidence type="ECO:0008006" key="8">
    <source>
        <dbReference type="Google" id="ProtNLM"/>
    </source>
</evidence>
<dbReference type="Gene3D" id="1.10.555.10">
    <property type="entry name" value="Rho GTPase activation protein"/>
    <property type="match status" value="1"/>
</dbReference>
<accession>A0A166HU92</accession>
<dbReference type="SMART" id="SM00324">
    <property type="entry name" value="RhoGAP"/>
    <property type="match status" value="1"/>
</dbReference>
<evidence type="ECO:0000313" key="7">
    <source>
        <dbReference type="Proteomes" id="UP000076798"/>
    </source>
</evidence>
<dbReference type="GO" id="GO:0005096">
    <property type="term" value="F:GTPase activator activity"/>
    <property type="evidence" value="ECO:0007669"/>
    <property type="project" value="TreeGrafter"/>
</dbReference>
<feature type="region of interest" description="Disordered" evidence="3">
    <location>
        <begin position="786"/>
        <end position="817"/>
    </location>
</feature>
<feature type="compositionally biased region" description="Polar residues" evidence="3">
    <location>
        <begin position="182"/>
        <end position="199"/>
    </location>
</feature>
<feature type="compositionally biased region" description="Pro residues" evidence="3">
    <location>
        <begin position="840"/>
        <end position="860"/>
    </location>
</feature>
<dbReference type="InterPro" id="IPR008936">
    <property type="entry name" value="Rho_GTPase_activation_prot"/>
</dbReference>
<proteinExistence type="predicted"/>
<dbReference type="PANTHER" id="PTHR23065">
    <property type="entry name" value="PROLINE-SERINE-THREONINE PHOSPHATASE INTERACTING PROTEIN 1"/>
    <property type="match status" value="1"/>
</dbReference>
<dbReference type="GO" id="GO:0007264">
    <property type="term" value="P:small GTPase-mediated signal transduction"/>
    <property type="evidence" value="ECO:0007669"/>
    <property type="project" value="TreeGrafter"/>
</dbReference>
<dbReference type="EMBL" id="KV428009">
    <property type="protein sequence ID" value="KZT43087.1"/>
    <property type="molecule type" value="Genomic_DNA"/>
</dbReference>
<dbReference type="Pfam" id="PF00620">
    <property type="entry name" value="RhoGAP"/>
    <property type="match status" value="1"/>
</dbReference>
<dbReference type="STRING" id="1314776.A0A166HU92"/>
<feature type="domain" description="Rho-GAP" evidence="4">
    <location>
        <begin position="570"/>
        <end position="778"/>
    </location>
</feature>
<evidence type="ECO:0000256" key="3">
    <source>
        <dbReference type="SAM" id="MobiDB-lite"/>
    </source>
</evidence>
<dbReference type="Pfam" id="PF00611">
    <property type="entry name" value="FCH"/>
    <property type="match status" value="1"/>
</dbReference>
<feature type="region of interest" description="Disordered" evidence="3">
    <location>
        <begin position="831"/>
        <end position="1098"/>
    </location>
</feature>
<organism evidence="6 7">
    <name type="scientific">Sistotremastrum suecicum HHB10207 ss-3</name>
    <dbReference type="NCBI Taxonomy" id="1314776"/>
    <lineage>
        <taxon>Eukaryota</taxon>
        <taxon>Fungi</taxon>
        <taxon>Dikarya</taxon>
        <taxon>Basidiomycota</taxon>
        <taxon>Agaricomycotina</taxon>
        <taxon>Agaricomycetes</taxon>
        <taxon>Sistotremastrales</taxon>
        <taxon>Sistotremastraceae</taxon>
        <taxon>Sistotremastrum</taxon>
    </lineage>
</organism>
<dbReference type="Proteomes" id="UP000076798">
    <property type="component" value="Unassembled WGS sequence"/>
</dbReference>
<name>A0A166HU92_9AGAM</name>
<feature type="domain" description="F-BAR" evidence="5">
    <location>
        <begin position="8"/>
        <end position="524"/>
    </location>
</feature>
<dbReference type="SUPFAM" id="SSF48350">
    <property type="entry name" value="GTPase activation domain, GAP"/>
    <property type="match status" value="1"/>
</dbReference>
<feature type="coiled-coil region" evidence="2">
    <location>
        <begin position="455"/>
        <end position="482"/>
    </location>
</feature>
<dbReference type="GO" id="GO:0007010">
    <property type="term" value="P:cytoskeleton organization"/>
    <property type="evidence" value="ECO:0007669"/>
    <property type="project" value="TreeGrafter"/>
</dbReference>
<dbReference type="GO" id="GO:0005737">
    <property type="term" value="C:cytoplasm"/>
    <property type="evidence" value="ECO:0007669"/>
    <property type="project" value="TreeGrafter"/>
</dbReference>
<dbReference type="InterPro" id="IPR027267">
    <property type="entry name" value="AH/BAR_dom_sf"/>
</dbReference>
<dbReference type="PROSITE" id="PS50238">
    <property type="entry name" value="RHOGAP"/>
    <property type="match status" value="1"/>
</dbReference>
<evidence type="ECO:0000256" key="1">
    <source>
        <dbReference type="PROSITE-ProRule" id="PRU01077"/>
    </source>
</evidence>
<dbReference type="PANTHER" id="PTHR23065:SF17">
    <property type="entry name" value="RHO-GTPASE-ACTIVATING PROTEIN RGD2"/>
    <property type="match status" value="1"/>
</dbReference>
<dbReference type="AlphaFoldDB" id="A0A166HU92"/>